<dbReference type="Proteomes" id="UP000499080">
    <property type="component" value="Unassembled WGS sequence"/>
</dbReference>
<proteinExistence type="predicted"/>
<dbReference type="AlphaFoldDB" id="A0A4Y2JV15"/>
<keyword evidence="2" id="KW-1185">Reference proteome</keyword>
<protein>
    <recommendedName>
        <fullName evidence="3">Reverse transcriptase domain-containing protein</fullName>
    </recommendedName>
</protein>
<dbReference type="OrthoDB" id="8045623at2759"/>
<evidence type="ECO:0000313" key="1">
    <source>
        <dbReference type="EMBL" id="GBM93814.1"/>
    </source>
</evidence>
<organism evidence="1 2">
    <name type="scientific">Araneus ventricosus</name>
    <name type="common">Orbweaver spider</name>
    <name type="synonym">Epeira ventricosa</name>
    <dbReference type="NCBI Taxonomy" id="182803"/>
    <lineage>
        <taxon>Eukaryota</taxon>
        <taxon>Metazoa</taxon>
        <taxon>Ecdysozoa</taxon>
        <taxon>Arthropoda</taxon>
        <taxon>Chelicerata</taxon>
        <taxon>Arachnida</taxon>
        <taxon>Araneae</taxon>
        <taxon>Araneomorphae</taxon>
        <taxon>Entelegynae</taxon>
        <taxon>Araneoidea</taxon>
        <taxon>Araneidae</taxon>
        <taxon>Araneus</taxon>
    </lineage>
</organism>
<reference evidence="1 2" key="1">
    <citation type="journal article" date="2019" name="Sci. Rep.">
        <title>Orb-weaving spider Araneus ventricosus genome elucidates the spidroin gene catalogue.</title>
        <authorList>
            <person name="Kono N."/>
            <person name="Nakamura H."/>
            <person name="Ohtoshi R."/>
            <person name="Moran D.A.P."/>
            <person name="Shinohara A."/>
            <person name="Yoshida Y."/>
            <person name="Fujiwara M."/>
            <person name="Mori M."/>
            <person name="Tomita M."/>
            <person name="Arakawa K."/>
        </authorList>
    </citation>
    <scope>NUCLEOTIDE SEQUENCE [LARGE SCALE GENOMIC DNA]</scope>
</reference>
<evidence type="ECO:0000313" key="2">
    <source>
        <dbReference type="Proteomes" id="UP000499080"/>
    </source>
</evidence>
<accession>A0A4Y2JV15</accession>
<name>A0A4Y2JV15_ARAVE</name>
<dbReference type="EMBL" id="BGPR01003908">
    <property type="protein sequence ID" value="GBM93814.1"/>
    <property type="molecule type" value="Genomic_DNA"/>
</dbReference>
<gene>
    <name evidence="1" type="ORF">AVEN_234921_1</name>
</gene>
<comment type="caution">
    <text evidence="1">The sequence shown here is derived from an EMBL/GenBank/DDBJ whole genome shotgun (WGS) entry which is preliminary data.</text>
</comment>
<dbReference type="PANTHER" id="PTHR47331">
    <property type="entry name" value="PHD-TYPE DOMAIN-CONTAINING PROTEIN"/>
    <property type="match status" value="1"/>
</dbReference>
<sequence length="107" mass="12488">MKNLYQDFMQEYSDLSHMERVNDVKSASPLCHHIPHRGIFRPEKTTTKFHVVLNASSPTTSGNSLNDHLLKGLVKEDIFEIMTRFRKHKFAFTADIQKMHHQILIDP</sequence>
<evidence type="ECO:0008006" key="3">
    <source>
        <dbReference type="Google" id="ProtNLM"/>
    </source>
</evidence>
<dbReference type="PANTHER" id="PTHR47331:SF5">
    <property type="entry name" value="RIBONUCLEASE H"/>
    <property type="match status" value="1"/>
</dbReference>